<evidence type="ECO:0000256" key="3">
    <source>
        <dbReference type="ARBA" id="ARBA00022801"/>
    </source>
</evidence>
<dbReference type="GO" id="GO:0003677">
    <property type="term" value="F:DNA binding"/>
    <property type="evidence" value="ECO:0007669"/>
    <property type="project" value="UniProtKB-KW"/>
</dbReference>
<dbReference type="Gene3D" id="1.10.486.10">
    <property type="entry name" value="PCRA, domain 4"/>
    <property type="match status" value="1"/>
</dbReference>
<sequence length="674" mass="78045">MSQKNNFLNEKQLKAVIHKDGPCIVYAGPGSGKTTVITHRIYNLIMEYGVAPDNILVISFTKAAAEEMKQRFNKLMDNSLKSNVNFGTFHSIFYRIIRGCFPSEKLNILNEKEKRNVIKNIVRTLEIENSYDEELIKEILQEIGIFKCNYYLQGSFNSNVLDKKDFDRVIDCYEAYKKDHGKIDFDDMLTKCYGALKKEPKLLEYLRRKFKYILIDEFQDINKIQFEIIKMLAQPNNNVFVVGDDDQSIYGFRGANPSFILNFNRIFPNTKRITIDSNYRSQKHIIDAANMLISKNKFRVEKKMECINENLQPLEFYSPANRVEENRLVVEIIADAISRGYSYSDIAVIYRTNLQANGIIDTLIESNLPFVCNDNIDNIFDHWVSRDIISYIRASYNQLDTQSIISIINRPTRYITKKSIKEASQYHKDLITALRVKGGLLPYQLKLINELEVAFKSIRNMKLKDAIGYIRKVVGYDQYISSYCQEKNIPSNGLFDTLDELEEACKKYEDVESLYRGINTLKNESIKPLKNNKDNNCISLLTMHSAKGLEYGVVIIIGAIEAITPHKRSIDSSELLEEERRLFYVAITRAKEQLHIISPKTRYEATVQASRFIEEMKCYDIEKAKLVKGREVVHKLFGKGSIIKVLDNIIKVRFTTNEVRDFDLATCLKNNIFK</sequence>
<dbReference type="RefSeq" id="WP_151861221.1">
    <property type="nucleotide sequence ID" value="NZ_WBZC01000027.1"/>
</dbReference>
<dbReference type="GO" id="GO:0033202">
    <property type="term" value="C:DNA helicase complex"/>
    <property type="evidence" value="ECO:0007669"/>
    <property type="project" value="TreeGrafter"/>
</dbReference>
<proteinExistence type="inferred from homology"/>
<evidence type="ECO:0000259" key="12">
    <source>
        <dbReference type="PROSITE" id="PS51198"/>
    </source>
</evidence>
<keyword evidence="15" id="KW-1185">Reference proteome</keyword>
<keyword evidence="3 11" id="KW-0378">Hydrolase</keyword>
<evidence type="ECO:0000256" key="11">
    <source>
        <dbReference type="PROSITE-ProRule" id="PRU00560"/>
    </source>
</evidence>
<evidence type="ECO:0000256" key="6">
    <source>
        <dbReference type="ARBA" id="ARBA00023125"/>
    </source>
</evidence>
<evidence type="ECO:0000256" key="4">
    <source>
        <dbReference type="ARBA" id="ARBA00022806"/>
    </source>
</evidence>
<dbReference type="GO" id="GO:0016787">
    <property type="term" value="F:hydrolase activity"/>
    <property type="evidence" value="ECO:0007669"/>
    <property type="project" value="UniProtKB-UniRule"/>
</dbReference>
<dbReference type="InterPro" id="IPR014017">
    <property type="entry name" value="DNA_helicase_UvrD-like_C"/>
</dbReference>
<dbReference type="GO" id="GO:0043138">
    <property type="term" value="F:3'-5' DNA helicase activity"/>
    <property type="evidence" value="ECO:0007669"/>
    <property type="project" value="UniProtKB-EC"/>
</dbReference>
<keyword evidence="7" id="KW-0413">Isomerase</keyword>
<evidence type="ECO:0000256" key="2">
    <source>
        <dbReference type="ARBA" id="ARBA00022741"/>
    </source>
</evidence>
<dbReference type="GO" id="GO:0005524">
    <property type="term" value="F:ATP binding"/>
    <property type="evidence" value="ECO:0007669"/>
    <property type="project" value="UniProtKB-UniRule"/>
</dbReference>
<dbReference type="Proteomes" id="UP000432715">
    <property type="component" value="Unassembled WGS sequence"/>
</dbReference>
<organism evidence="14 15">
    <name type="scientific">Alkaliphilus pronyensis</name>
    <dbReference type="NCBI Taxonomy" id="1482732"/>
    <lineage>
        <taxon>Bacteria</taxon>
        <taxon>Bacillati</taxon>
        <taxon>Bacillota</taxon>
        <taxon>Clostridia</taxon>
        <taxon>Peptostreptococcales</taxon>
        <taxon>Natronincolaceae</taxon>
        <taxon>Alkaliphilus</taxon>
    </lineage>
</organism>
<comment type="similarity">
    <text evidence="1">Belongs to the helicase family. UvrD subfamily.</text>
</comment>
<comment type="catalytic activity">
    <reaction evidence="8">
        <text>Couples ATP hydrolysis with the unwinding of duplex DNA by translocating in the 3'-5' direction.</text>
        <dbReference type="EC" id="5.6.2.4"/>
    </reaction>
</comment>
<dbReference type="SUPFAM" id="SSF52540">
    <property type="entry name" value="P-loop containing nucleoside triphosphate hydrolases"/>
    <property type="match status" value="1"/>
</dbReference>
<dbReference type="OrthoDB" id="9810135at2"/>
<comment type="caution">
    <text evidence="14">The sequence shown here is derived from an EMBL/GenBank/DDBJ whole genome shotgun (WGS) entry which is preliminary data.</text>
</comment>
<evidence type="ECO:0000256" key="7">
    <source>
        <dbReference type="ARBA" id="ARBA00023235"/>
    </source>
</evidence>
<evidence type="ECO:0000256" key="8">
    <source>
        <dbReference type="ARBA" id="ARBA00034617"/>
    </source>
</evidence>
<keyword evidence="5 11" id="KW-0067">ATP-binding</keyword>
<evidence type="ECO:0000256" key="5">
    <source>
        <dbReference type="ARBA" id="ARBA00022840"/>
    </source>
</evidence>
<reference evidence="14 15" key="1">
    <citation type="submission" date="2019-10" db="EMBL/GenBank/DDBJ databases">
        <title>Alkaliphilus serpentinus sp. nov. and Alkaliphilus pronyensis sp. nov., two novel anaerobic alkaliphilic species isolated from the serpentinized-hosted hydrothermal field of the Prony Bay (New Caledonia).</title>
        <authorList>
            <person name="Postec A."/>
        </authorList>
    </citation>
    <scope>NUCLEOTIDE SEQUENCE [LARGE SCALE GENOMIC DNA]</scope>
    <source>
        <strain evidence="14 15">LacV</strain>
    </source>
</reference>
<name>A0A6I0F8S4_9FIRM</name>
<dbReference type="GO" id="GO:0005829">
    <property type="term" value="C:cytosol"/>
    <property type="evidence" value="ECO:0007669"/>
    <property type="project" value="TreeGrafter"/>
</dbReference>
<dbReference type="Gene3D" id="1.10.10.160">
    <property type="match status" value="1"/>
</dbReference>
<evidence type="ECO:0000313" key="14">
    <source>
        <dbReference type="EMBL" id="KAB3534478.1"/>
    </source>
</evidence>
<evidence type="ECO:0000256" key="10">
    <source>
        <dbReference type="ARBA" id="ARBA00048988"/>
    </source>
</evidence>
<dbReference type="PROSITE" id="PS51217">
    <property type="entry name" value="UVRD_HELICASE_CTER"/>
    <property type="match status" value="1"/>
</dbReference>
<dbReference type="CDD" id="cd17932">
    <property type="entry name" value="DEXQc_UvrD"/>
    <property type="match status" value="1"/>
</dbReference>
<dbReference type="InterPro" id="IPR000212">
    <property type="entry name" value="DNA_helicase_UvrD/REP"/>
</dbReference>
<evidence type="ECO:0000256" key="9">
    <source>
        <dbReference type="ARBA" id="ARBA00034808"/>
    </source>
</evidence>
<dbReference type="EC" id="5.6.2.4" evidence="9"/>
<dbReference type="InterPro" id="IPR014016">
    <property type="entry name" value="UvrD-like_ATP-bd"/>
</dbReference>
<dbReference type="Pfam" id="PF00580">
    <property type="entry name" value="UvrD-helicase"/>
    <property type="match status" value="1"/>
</dbReference>
<dbReference type="EMBL" id="WBZC01000027">
    <property type="protein sequence ID" value="KAB3534478.1"/>
    <property type="molecule type" value="Genomic_DNA"/>
</dbReference>
<comment type="catalytic activity">
    <reaction evidence="10">
        <text>ATP + H2O = ADP + phosphate + H(+)</text>
        <dbReference type="Rhea" id="RHEA:13065"/>
        <dbReference type="ChEBI" id="CHEBI:15377"/>
        <dbReference type="ChEBI" id="CHEBI:15378"/>
        <dbReference type="ChEBI" id="CHEBI:30616"/>
        <dbReference type="ChEBI" id="CHEBI:43474"/>
        <dbReference type="ChEBI" id="CHEBI:456216"/>
        <dbReference type="EC" id="5.6.2.4"/>
    </reaction>
</comment>
<dbReference type="AlphaFoldDB" id="A0A6I0F8S4"/>
<evidence type="ECO:0000256" key="1">
    <source>
        <dbReference type="ARBA" id="ARBA00009922"/>
    </source>
</evidence>
<dbReference type="GO" id="GO:0000725">
    <property type="term" value="P:recombinational repair"/>
    <property type="evidence" value="ECO:0007669"/>
    <property type="project" value="TreeGrafter"/>
</dbReference>
<keyword evidence="2 11" id="KW-0547">Nucleotide-binding</keyword>
<dbReference type="InterPro" id="IPR027417">
    <property type="entry name" value="P-loop_NTPase"/>
</dbReference>
<feature type="binding site" evidence="11">
    <location>
        <begin position="27"/>
        <end position="34"/>
    </location>
    <ligand>
        <name>ATP</name>
        <dbReference type="ChEBI" id="CHEBI:30616"/>
    </ligand>
</feature>
<evidence type="ECO:0000313" key="15">
    <source>
        <dbReference type="Proteomes" id="UP000432715"/>
    </source>
</evidence>
<dbReference type="PANTHER" id="PTHR11070:SF2">
    <property type="entry name" value="ATP-DEPENDENT DNA HELICASE SRS2"/>
    <property type="match status" value="1"/>
</dbReference>
<dbReference type="PANTHER" id="PTHR11070">
    <property type="entry name" value="UVRD / RECB / PCRA DNA HELICASE FAMILY MEMBER"/>
    <property type="match status" value="1"/>
</dbReference>
<feature type="domain" description="UvrD-like helicase ATP-binding" evidence="12">
    <location>
        <begin position="6"/>
        <end position="282"/>
    </location>
</feature>
<keyword evidence="4 11" id="KW-0347">Helicase</keyword>
<evidence type="ECO:0000259" key="13">
    <source>
        <dbReference type="PROSITE" id="PS51217"/>
    </source>
</evidence>
<protein>
    <recommendedName>
        <fullName evidence="9">DNA 3'-5' helicase</fullName>
        <ecNumber evidence="9">5.6.2.4</ecNumber>
    </recommendedName>
</protein>
<dbReference type="Pfam" id="PF13361">
    <property type="entry name" value="UvrD_C"/>
    <property type="match status" value="1"/>
</dbReference>
<feature type="domain" description="UvrD-like helicase C-terminal" evidence="13">
    <location>
        <begin position="283"/>
        <end position="548"/>
    </location>
</feature>
<dbReference type="InterPro" id="IPR013986">
    <property type="entry name" value="DExx_box_DNA_helicase_dom_sf"/>
</dbReference>
<dbReference type="PROSITE" id="PS51198">
    <property type="entry name" value="UVRD_HELICASE_ATP_BIND"/>
    <property type="match status" value="1"/>
</dbReference>
<accession>A0A6I0F8S4</accession>
<dbReference type="Gene3D" id="3.40.50.300">
    <property type="entry name" value="P-loop containing nucleotide triphosphate hydrolases"/>
    <property type="match status" value="2"/>
</dbReference>
<keyword evidence="6" id="KW-0238">DNA-binding</keyword>
<gene>
    <name evidence="14" type="ORF">F8154_08675</name>
</gene>